<organism evidence="1 2">
    <name type="scientific">Racocetra persica</name>
    <dbReference type="NCBI Taxonomy" id="160502"/>
    <lineage>
        <taxon>Eukaryota</taxon>
        <taxon>Fungi</taxon>
        <taxon>Fungi incertae sedis</taxon>
        <taxon>Mucoromycota</taxon>
        <taxon>Glomeromycotina</taxon>
        <taxon>Glomeromycetes</taxon>
        <taxon>Diversisporales</taxon>
        <taxon>Gigasporaceae</taxon>
        <taxon>Racocetra</taxon>
    </lineage>
</organism>
<feature type="non-terminal residue" evidence="1">
    <location>
        <position position="178"/>
    </location>
</feature>
<feature type="non-terminal residue" evidence="1">
    <location>
        <position position="1"/>
    </location>
</feature>
<sequence length="178" mass="20177">TLKAYSKGIHRSLVIDYNNKIPPYILTQSDIIKYIQAHPECLPTIDFKSSLRSLGLIKERKVVTGYDHETALNVYRRMAEHKLTGIAIVNREQELVGNLSASDLRGLSYESIDSLVFPVLKFLATLANCENLLNPIKATPESSLEEILKLITVNRIHRVWIIDDKKHVKDVVSLTDLI</sequence>
<protein>
    <submittedName>
        <fullName evidence="1">22442_t:CDS:1</fullName>
    </submittedName>
</protein>
<comment type="caution">
    <text evidence="1">The sequence shown here is derived from an EMBL/GenBank/DDBJ whole genome shotgun (WGS) entry which is preliminary data.</text>
</comment>
<dbReference type="EMBL" id="CAJVQC010087265">
    <property type="protein sequence ID" value="CAG8823224.1"/>
    <property type="molecule type" value="Genomic_DNA"/>
</dbReference>
<accession>A0ACA9S3F9</accession>
<dbReference type="Proteomes" id="UP000789920">
    <property type="component" value="Unassembled WGS sequence"/>
</dbReference>
<name>A0ACA9S3F9_9GLOM</name>
<proteinExistence type="predicted"/>
<gene>
    <name evidence="1" type="ORF">RPERSI_LOCUS25979</name>
</gene>
<reference evidence="1" key="1">
    <citation type="submission" date="2021-06" db="EMBL/GenBank/DDBJ databases">
        <authorList>
            <person name="Kallberg Y."/>
            <person name="Tangrot J."/>
            <person name="Rosling A."/>
        </authorList>
    </citation>
    <scope>NUCLEOTIDE SEQUENCE</scope>
    <source>
        <strain evidence="1">MA461A</strain>
    </source>
</reference>
<evidence type="ECO:0000313" key="1">
    <source>
        <dbReference type="EMBL" id="CAG8823224.1"/>
    </source>
</evidence>
<evidence type="ECO:0000313" key="2">
    <source>
        <dbReference type="Proteomes" id="UP000789920"/>
    </source>
</evidence>
<keyword evidence="2" id="KW-1185">Reference proteome</keyword>